<organism evidence="2 3">
    <name type="scientific">Setaria italica</name>
    <name type="common">Foxtail millet</name>
    <name type="synonym">Panicum italicum</name>
    <dbReference type="NCBI Taxonomy" id="4555"/>
    <lineage>
        <taxon>Eukaryota</taxon>
        <taxon>Viridiplantae</taxon>
        <taxon>Streptophyta</taxon>
        <taxon>Embryophyta</taxon>
        <taxon>Tracheophyta</taxon>
        <taxon>Spermatophyta</taxon>
        <taxon>Magnoliopsida</taxon>
        <taxon>Liliopsida</taxon>
        <taxon>Poales</taxon>
        <taxon>Poaceae</taxon>
        <taxon>PACMAD clade</taxon>
        <taxon>Panicoideae</taxon>
        <taxon>Panicodae</taxon>
        <taxon>Paniceae</taxon>
        <taxon>Cenchrinae</taxon>
        <taxon>Setaria</taxon>
    </lineage>
</organism>
<dbReference type="EMBL" id="AGNK02005059">
    <property type="status" value="NOT_ANNOTATED_CDS"/>
    <property type="molecule type" value="Genomic_DNA"/>
</dbReference>
<keyword evidence="1" id="KW-1133">Transmembrane helix</keyword>
<sequence>MSHSVTESELVRLQKLTGHIGTPAELCCLFACLLILISPFST</sequence>
<dbReference type="Gramene" id="KQK95036">
    <property type="protein sequence ID" value="KQK95036"/>
    <property type="gene ID" value="SETIT_028623mg"/>
</dbReference>
<evidence type="ECO:0000313" key="3">
    <source>
        <dbReference type="Proteomes" id="UP000004995"/>
    </source>
</evidence>
<accession>K3ZPU3</accession>
<keyword evidence="1" id="KW-0472">Membrane</keyword>
<evidence type="ECO:0000313" key="2">
    <source>
        <dbReference type="EnsemblPlants" id="KQK95036"/>
    </source>
</evidence>
<evidence type="ECO:0000256" key="1">
    <source>
        <dbReference type="SAM" id="Phobius"/>
    </source>
</evidence>
<keyword evidence="3" id="KW-1185">Reference proteome</keyword>
<keyword evidence="1" id="KW-0812">Transmembrane</keyword>
<name>K3ZPU3_SETIT</name>
<dbReference type="HOGENOM" id="CLU_3261493_0_0_1"/>
<dbReference type="InParanoid" id="K3ZPU3"/>
<reference evidence="3" key="1">
    <citation type="journal article" date="2012" name="Nat. Biotechnol.">
        <title>Reference genome sequence of the model plant Setaria.</title>
        <authorList>
            <person name="Bennetzen J.L."/>
            <person name="Schmutz J."/>
            <person name="Wang H."/>
            <person name="Percifield R."/>
            <person name="Hawkins J."/>
            <person name="Pontaroli A.C."/>
            <person name="Estep M."/>
            <person name="Feng L."/>
            <person name="Vaughn J.N."/>
            <person name="Grimwood J."/>
            <person name="Jenkins J."/>
            <person name="Barry K."/>
            <person name="Lindquist E."/>
            <person name="Hellsten U."/>
            <person name="Deshpande S."/>
            <person name="Wang X."/>
            <person name="Wu X."/>
            <person name="Mitros T."/>
            <person name="Triplett J."/>
            <person name="Yang X."/>
            <person name="Ye C.Y."/>
            <person name="Mauro-Herrera M."/>
            <person name="Wang L."/>
            <person name="Li P."/>
            <person name="Sharma M."/>
            <person name="Sharma R."/>
            <person name="Ronald P.C."/>
            <person name="Panaud O."/>
            <person name="Kellogg E.A."/>
            <person name="Brutnell T.P."/>
            <person name="Doust A.N."/>
            <person name="Tuskan G.A."/>
            <person name="Rokhsar D."/>
            <person name="Devos K.M."/>
        </authorList>
    </citation>
    <scope>NUCLEOTIDE SEQUENCE [LARGE SCALE GENOMIC DNA]</scope>
    <source>
        <strain evidence="3">cv. Yugu1</strain>
    </source>
</reference>
<dbReference type="Proteomes" id="UP000004995">
    <property type="component" value="Unassembled WGS sequence"/>
</dbReference>
<proteinExistence type="predicted"/>
<dbReference type="AlphaFoldDB" id="K3ZPU3"/>
<dbReference type="EnsemblPlants" id="KQK95036">
    <property type="protein sequence ID" value="KQK95036"/>
    <property type="gene ID" value="SETIT_028623mg"/>
</dbReference>
<protein>
    <submittedName>
        <fullName evidence="2">Uncharacterized protein</fullName>
    </submittedName>
</protein>
<feature type="transmembrane region" description="Helical" evidence="1">
    <location>
        <begin position="20"/>
        <end position="40"/>
    </location>
</feature>
<reference evidence="2" key="2">
    <citation type="submission" date="2018-08" db="UniProtKB">
        <authorList>
            <consortium name="EnsemblPlants"/>
        </authorList>
    </citation>
    <scope>IDENTIFICATION</scope>
    <source>
        <strain evidence="2">Yugu1</strain>
    </source>
</reference>